<feature type="region of interest" description="Disordered" evidence="5">
    <location>
        <begin position="286"/>
        <end position="325"/>
    </location>
</feature>
<evidence type="ECO:0000256" key="5">
    <source>
        <dbReference type="SAM" id="MobiDB-lite"/>
    </source>
</evidence>
<dbReference type="SMART" id="SM00356">
    <property type="entry name" value="ZnF_C3H1"/>
    <property type="match status" value="2"/>
</dbReference>
<dbReference type="InterPro" id="IPR036855">
    <property type="entry name" value="Znf_CCCH_sf"/>
</dbReference>
<feature type="compositionally biased region" description="Basic and acidic residues" evidence="5">
    <location>
        <begin position="384"/>
        <end position="406"/>
    </location>
</feature>
<feature type="compositionally biased region" description="Basic and acidic residues" evidence="5">
    <location>
        <begin position="421"/>
        <end position="453"/>
    </location>
</feature>
<keyword evidence="2 4" id="KW-0863">Zinc-finger</keyword>
<dbReference type="SUPFAM" id="SSF90229">
    <property type="entry name" value="CCCH zinc finger"/>
    <property type="match status" value="1"/>
</dbReference>
<dbReference type="GO" id="GO:0008270">
    <property type="term" value="F:zinc ion binding"/>
    <property type="evidence" value="ECO:0007669"/>
    <property type="project" value="UniProtKB-KW"/>
</dbReference>
<feature type="compositionally biased region" description="Basic and acidic residues" evidence="5">
    <location>
        <begin position="526"/>
        <end position="544"/>
    </location>
</feature>
<dbReference type="InterPro" id="IPR000571">
    <property type="entry name" value="Znf_CCCH"/>
</dbReference>
<feature type="compositionally biased region" description="Basic and acidic residues" evidence="5">
    <location>
        <begin position="306"/>
        <end position="325"/>
    </location>
</feature>
<dbReference type="PANTHER" id="PTHR15725:SF14">
    <property type="entry name" value="ZINC FINGER CCCH DOMAIN-CONTAINING PROTEIN 11A"/>
    <property type="match status" value="1"/>
</dbReference>
<feature type="compositionally biased region" description="Polar residues" evidence="5">
    <location>
        <begin position="590"/>
        <end position="600"/>
    </location>
</feature>
<proteinExistence type="predicted"/>
<gene>
    <name evidence="7" type="ORF">SASPL_133064</name>
</gene>
<accession>A0A8X8X3L7</accession>
<feature type="compositionally biased region" description="Basic and acidic residues" evidence="5">
    <location>
        <begin position="488"/>
        <end position="499"/>
    </location>
</feature>
<evidence type="ECO:0000256" key="4">
    <source>
        <dbReference type="PROSITE-ProRule" id="PRU00723"/>
    </source>
</evidence>
<keyword evidence="3 4" id="KW-0862">Zinc</keyword>
<evidence type="ECO:0000313" key="8">
    <source>
        <dbReference type="Proteomes" id="UP000298416"/>
    </source>
</evidence>
<evidence type="ECO:0000259" key="6">
    <source>
        <dbReference type="PROSITE" id="PS50103"/>
    </source>
</evidence>
<feature type="region of interest" description="Disordered" evidence="5">
    <location>
        <begin position="590"/>
        <end position="714"/>
    </location>
</feature>
<evidence type="ECO:0000256" key="1">
    <source>
        <dbReference type="ARBA" id="ARBA00022723"/>
    </source>
</evidence>
<feature type="compositionally biased region" description="Acidic residues" evidence="5">
    <location>
        <begin position="680"/>
        <end position="704"/>
    </location>
</feature>
<feature type="domain" description="C3H1-type" evidence="6">
    <location>
        <begin position="82"/>
        <end position="108"/>
    </location>
</feature>
<dbReference type="Proteomes" id="UP000298416">
    <property type="component" value="Unassembled WGS sequence"/>
</dbReference>
<keyword evidence="1 4" id="KW-0479">Metal-binding</keyword>
<feature type="compositionally biased region" description="Acidic residues" evidence="5">
    <location>
        <begin position="649"/>
        <end position="661"/>
    </location>
</feature>
<dbReference type="PROSITE" id="PS50103">
    <property type="entry name" value="ZF_C3H1"/>
    <property type="match status" value="2"/>
</dbReference>
<feature type="zinc finger region" description="C3H1-type" evidence="4">
    <location>
        <begin position="143"/>
        <end position="170"/>
    </location>
</feature>
<keyword evidence="8" id="KW-1185">Reference proteome</keyword>
<dbReference type="PANTHER" id="PTHR15725">
    <property type="entry name" value="ZN-FINGER, C-X8-C-X5-C-X3-H TYPE-CONTAINING"/>
    <property type="match status" value="1"/>
</dbReference>
<dbReference type="AlphaFoldDB" id="A0A8X8X3L7"/>
<dbReference type="GO" id="GO:0003729">
    <property type="term" value="F:mRNA binding"/>
    <property type="evidence" value="ECO:0007669"/>
    <property type="project" value="TreeGrafter"/>
</dbReference>
<evidence type="ECO:0000313" key="7">
    <source>
        <dbReference type="EMBL" id="KAG6405474.1"/>
    </source>
</evidence>
<reference evidence="7" key="2">
    <citation type="submission" date="2020-08" db="EMBL/GenBank/DDBJ databases">
        <title>Plant Genome Project.</title>
        <authorList>
            <person name="Zhang R.-G."/>
        </authorList>
    </citation>
    <scope>NUCLEOTIDE SEQUENCE</scope>
    <source>
        <strain evidence="7">Huo1</strain>
        <tissue evidence="7">Leaf</tissue>
    </source>
</reference>
<evidence type="ECO:0000256" key="2">
    <source>
        <dbReference type="ARBA" id="ARBA00022771"/>
    </source>
</evidence>
<organism evidence="7">
    <name type="scientific">Salvia splendens</name>
    <name type="common">Scarlet sage</name>
    <dbReference type="NCBI Taxonomy" id="180675"/>
    <lineage>
        <taxon>Eukaryota</taxon>
        <taxon>Viridiplantae</taxon>
        <taxon>Streptophyta</taxon>
        <taxon>Embryophyta</taxon>
        <taxon>Tracheophyta</taxon>
        <taxon>Spermatophyta</taxon>
        <taxon>Magnoliopsida</taxon>
        <taxon>eudicotyledons</taxon>
        <taxon>Gunneridae</taxon>
        <taxon>Pentapetalae</taxon>
        <taxon>asterids</taxon>
        <taxon>lamiids</taxon>
        <taxon>Lamiales</taxon>
        <taxon>Lamiaceae</taxon>
        <taxon>Nepetoideae</taxon>
        <taxon>Mentheae</taxon>
        <taxon>Salviinae</taxon>
        <taxon>Salvia</taxon>
        <taxon>Salvia subgen. Calosphace</taxon>
        <taxon>core Calosphace</taxon>
    </lineage>
</organism>
<dbReference type="Pfam" id="PF14608">
    <property type="entry name" value="zf-CCCH_2"/>
    <property type="match status" value="2"/>
</dbReference>
<sequence>MATSAPQSQSQSQPPSADEELLKRSTDCVYFLASPLTCKKNLMLSLKVLNSQHAWVKEVEWMISVRKEDGSECEYRHSDVARMNPRDCWYWLHGNCMNPKCAFRHPPLEGLLGTQGPSSAGPSAPVPQAVIGPASHGQNAFFNKPSAACVFFQKGHCLKGDWCPFLHAPTASNTKAIPVPVTGSSVDYANISKPSSGVEKPLQQKVTPINVAKSFNDTARVKPLPAVESTAPRYESAVSRKVPQTSGSNVFSRYRTATPVSNGHPGSWSNHAQQSHLLDEPESMYNKDAEEVSREPSPGFDVLVDDEGRNSEFYPGEDRYGMSREHEHGSEYEINRSADYNLIAANDDDIYLGCHGYDSLDHHKGRYAWEQHRASSERMSGGSYHERRPYGRQENHGQVDEHDLRHRLSKHKKPNGLRSVINHEHARDMHVRERNYWGSHREEQRNTSRENSHGSRLRGRIRLPEGSSSPNNRDMIRTTDRISSQPGRIRDRIKGRPEEASNGGAKNYRGPDLRRDFVGENNGDFAKPKSLAELKNQKNADSSRQDMTGQQSLGKRKYVSDWHQHSENDLAFEGPKPLLEILKRKKRETSGTIVGMNSSGAEGVTGEKVQEESEGATEEPITQIGNHKEVDKPMSIQTMEAGEGKPEAEDGELGEDPESEPYEQKDGESDYEQMGGEDYVMYEDGENGDAVEEYVDEEEEDDDEFAKKMGVMYS</sequence>
<protein>
    <recommendedName>
        <fullName evidence="6">C3H1-type domain-containing protein</fullName>
    </recommendedName>
</protein>
<comment type="caution">
    <text evidence="7">The sequence shown here is derived from an EMBL/GenBank/DDBJ whole genome shotgun (WGS) entry which is preliminary data.</text>
</comment>
<reference evidence="7" key="1">
    <citation type="submission" date="2018-01" db="EMBL/GenBank/DDBJ databases">
        <authorList>
            <person name="Mao J.F."/>
        </authorList>
    </citation>
    <scope>NUCLEOTIDE SEQUENCE</scope>
    <source>
        <strain evidence="7">Huo1</strain>
        <tissue evidence="7">Leaf</tissue>
    </source>
</reference>
<dbReference type="Gene3D" id="4.10.1000.10">
    <property type="entry name" value="Zinc finger, CCCH-type"/>
    <property type="match status" value="1"/>
</dbReference>
<feature type="region of interest" description="Disordered" evidence="5">
    <location>
        <begin position="374"/>
        <end position="558"/>
    </location>
</feature>
<feature type="compositionally biased region" description="Basic and acidic residues" evidence="5">
    <location>
        <begin position="509"/>
        <end position="518"/>
    </location>
</feature>
<feature type="domain" description="C3H1-type" evidence="6">
    <location>
        <begin position="143"/>
        <end position="170"/>
    </location>
</feature>
<name>A0A8X8X3L7_SALSN</name>
<dbReference type="EMBL" id="PNBA02000012">
    <property type="protein sequence ID" value="KAG6405474.1"/>
    <property type="molecule type" value="Genomic_DNA"/>
</dbReference>
<feature type="zinc finger region" description="C3H1-type" evidence="4">
    <location>
        <begin position="82"/>
        <end position="108"/>
    </location>
</feature>
<evidence type="ECO:0000256" key="3">
    <source>
        <dbReference type="ARBA" id="ARBA00022833"/>
    </source>
</evidence>